<dbReference type="InterPro" id="IPR013785">
    <property type="entry name" value="Aldolase_TIM"/>
</dbReference>
<comment type="catalytic activity">
    <reaction evidence="9">
        <text>3 propionate 3-nitronate + 3 O2 + H2O = 3 3-oxopropanoate + 2 nitrate + nitrite + H2O2 + 3 H(+)</text>
        <dbReference type="Rhea" id="RHEA:57332"/>
        <dbReference type="ChEBI" id="CHEBI:15377"/>
        <dbReference type="ChEBI" id="CHEBI:15378"/>
        <dbReference type="ChEBI" id="CHEBI:15379"/>
        <dbReference type="ChEBI" id="CHEBI:16240"/>
        <dbReference type="ChEBI" id="CHEBI:16301"/>
        <dbReference type="ChEBI" id="CHEBI:17632"/>
        <dbReference type="ChEBI" id="CHEBI:33190"/>
        <dbReference type="ChEBI" id="CHEBI:136067"/>
    </reaction>
</comment>
<dbReference type="Proteomes" id="UP000199103">
    <property type="component" value="Chromosome I"/>
</dbReference>
<evidence type="ECO:0000256" key="4">
    <source>
        <dbReference type="ARBA" id="ARBA00022630"/>
    </source>
</evidence>
<protein>
    <recommendedName>
        <fullName evidence="8">Propionate 3-nitronate monooxygenase</fullName>
    </recommendedName>
</protein>
<keyword evidence="7" id="KW-0503">Monooxygenase</keyword>
<name>A0A1H1SGJ9_9ACTN</name>
<evidence type="ECO:0000256" key="5">
    <source>
        <dbReference type="ARBA" id="ARBA00022643"/>
    </source>
</evidence>
<dbReference type="STRING" id="630515.SAMN04489812_2007"/>
<accession>A0A1H1SGJ9</accession>
<sequence>MAVENPFGTRLPLIGAPMAGGPTTPALVRAAHDAGGIGFLAAGYQTPESLAAQLTELDDIAFGVNLFRSGASGITAEDYRRYADELAPEAERLGVRLDRETIIDDDDHWADKISLLVRRPVPYVSVTFGLPPAEDVAALQRVGTSVLITVTTVEEARAAAAIGADILIAQGSAAGGHSATHDPRRPITDTPTADLTAAVIAATGLPTVATGGVDGPAAVRSLLDAGAVAVAIGTLLLRTDESGTAALHRRALADPAFTETVITHAFTGRPARALRNVFIDAHQSTAPYGYPALHHLTREFRKAAAAAGDPQTLHLWAGTGYRNAPTGPAAAVFQHLSAAPNR</sequence>
<dbReference type="Gene3D" id="3.20.20.70">
    <property type="entry name" value="Aldolase class I"/>
    <property type="match status" value="1"/>
</dbReference>
<keyword evidence="4" id="KW-0285">Flavoprotein</keyword>
<organism evidence="10 11">
    <name type="scientific">Microlunatus soli</name>
    <dbReference type="NCBI Taxonomy" id="630515"/>
    <lineage>
        <taxon>Bacteria</taxon>
        <taxon>Bacillati</taxon>
        <taxon>Actinomycetota</taxon>
        <taxon>Actinomycetes</taxon>
        <taxon>Propionibacteriales</taxon>
        <taxon>Propionibacteriaceae</taxon>
        <taxon>Microlunatus</taxon>
    </lineage>
</organism>
<dbReference type="RefSeq" id="WP_231920263.1">
    <property type="nucleotide sequence ID" value="NZ_LT629772.1"/>
</dbReference>
<keyword evidence="11" id="KW-1185">Reference proteome</keyword>
<keyword evidence="3" id="KW-0216">Detoxification</keyword>
<dbReference type="GO" id="GO:0051213">
    <property type="term" value="F:dioxygenase activity"/>
    <property type="evidence" value="ECO:0007669"/>
    <property type="project" value="UniProtKB-KW"/>
</dbReference>
<keyword evidence="5" id="KW-0288">FMN</keyword>
<evidence type="ECO:0000256" key="7">
    <source>
        <dbReference type="ARBA" id="ARBA00023033"/>
    </source>
</evidence>
<dbReference type="AlphaFoldDB" id="A0A1H1SGJ9"/>
<evidence type="ECO:0000256" key="6">
    <source>
        <dbReference type="ARBA" id="ARBA00023002"/>
    </source>
</evidence>
<dbReference type="InterPro" id="IPR004136">
    <property type="entry name" value="NMO"/>
</dbReference>
<evidence type="ECO:0000313" key="10">
    <source>
        <dbReference type="EMBL" id="SDS47125.1"/>
    </source>
</evidence>
<evidence type="ECO:0000256" key="2">
    <source>
        <dbReference type="ARBA" id="ARBA00009881"/>
    </source>
</evidence>
<dbReference type="PANTHER" id="PTHR42747:SF3">
    <property type="entry name" value="NITRONATE MONOOXYGENASE-RELATED"/>
    <property type="match status" value="1"/>
</dbReference>
<comment type="similarity">
    <text evidence="2">Belongs to the nitronate monooxygenase family. NMO class I subfamily.</text>
</comment>
<evidence type="ECO:0000313" key="11">
    <source>
        <dbReference type="Proteomes" id="UP000199103"/>
    </source>
</evidence>
<dbReference type="Pfam" id="PF03060">
    <property type="entry name" value="NMO"/>
    <property type="match status" value="1"/>
</dbReference>
<dbReference type="CDD" id="cd04730">
    <property type="entry name" value="NPD_like"/>
    <property type="match status" value="1"/>
</dbReference>
<evidence type="ECO:0000256" key="3">
    <source>
        <dbReference type="ARBA" id="ARBA00022575"/>
    </source>
</evidence>
<gene>
    <name evidence="10" type="ORF">SAMN04489812_2007</name>
</gene>
<proteinExistence type="inferred from homology"/>
<evidence type="ECO:0000256" key="8">
    <source>
        <dbReference type="ARBA" id="ARBA00031155"/>
    </source>
</evidence>
<evidence type="ECO:0000256" key="1">
    <source>
        <dbReference type="ARBA" id="ARBA00001917"/>
    </source>
</evidence>
<keyword evidence="10" id="KW-0223">Dioxygenase</keyword>
<dbReference type="GO" id="GO:0018580">
    <property type="term" value="F:nitronate monooxygenase activity"/>
    <property type="evidence" value="ECO:0007669"/>
    <property type="project" value="InterPro"/>
</dbReference>
<dbReference type="GO" id="GO:0009636">
    <property type="term" value="P:response to toxic substance"/>
    <property type="evidence" value="ECO:0007669"/>
    <property type="project" value="UniProtKB-KW"/>
</dbReference>
<evidence type="ECO:0000256" key="9">
    <source>
        <dbReference type="ARBA" id="ARBA00049401"/>
    </source>
</evidence>
<dbReference type="PANTHER" id="PTHR42747">
    <property type="entry name" value="NITRONATE MONOOXYGENASE-RELATED"/>
    <property type="match status" value="1"/>
</dbReference>
<reference evidence="10 11" key="1">
    <citation type="submission" date="2016-10" db="EMBL/GenBank/DDBJ databases">
        <authorList>
            <person name="de Groot N.N."/>
        </authorList>
    </citation>
    <scope>NUCLEOTIDE SEQUENCE [LARGE SCALE GENOMIC DNA]</scope>
    <source>
        <strain evidence="10 11">DSM 21800</strain>
    </source>
</reference>
<dbReference type="EMBL" id="LT629772">
    <property type="protein sequence ID" value="SDS47125.1"/>
    <property type="molecule type" value="Genomic_DNA"/>
</dbReference>
<comment type="cofactor">
    <cofactor evidence="1">
        <name>FMN</name>
        <dbReference type="ChEBI" id="CHEBI:58210"/>
    </cofactor>
</comment>
<keyword evidence="6" id="KW-0560">Oxidoreductase</keyword>
<dbReference type="SUPFAM" id="SSF51412">
    <property type="entry name" value="Inosine monophosphate dehydrogenase (IMPDH)"/>
    <property type="match status" value="1"/>
</dbReference>